<keyword evidence="5" id="KW-1185">Reference proteome</keyword>
<evidence type="ECO:0000256" key="3">
    <source>
        <dbReference type="SAM" id="SignalP"/>
    </source>
</evidence>
<dbReference type="Gene3D" id="2.130.10.10">
    <property type="entry name" value="YVTN repeat-like/Quinoprotein amine dehydrogenase"/>
    <property type="match status" value="1"/>
</dbReference>
<dbReference type="Pfam" id="PF10282">
    <property type="entry name" value="Lactonase"/>
    <property type="match status" value="1"/>
</dbReference>
<dbReference type="InterPro" id="IPR011048">
    <property type="entry name" value="Haem_d1_sf"/>
</dbReference>
<feature type="chain" id="PRO_5045616049" evidence="3">
    <location>
        <begin position="21"/>
        <end position="377"/>
    </location>
</feature>
<evidence type="ECO:0000256" key="2">
    <source>
        <dbReference type="ARBA" id="ARBA00022526"/>
    </source>
</evidence>
<dbReference type="InterPro" id="IPR050282">
    <property type="entry name" value="Cycloisomerase_2"/>
</dbReference>
<protein>
    <submittedName>
        <fullName evidence="4">Lactonase family protein</fullName>
    </submittedName>
</protein>
<dbReference type="InterPro" id="IPR015943">
    <property type="entry name" value="WD40/YVTN_repeat-like_dom_sf"/>
</dbReference>
<dbReference type="RefSeq" id="WP_377123164.1">
    <property type="nucleotide sequence ID" value="NZ_JBHUON010000002.1"/>
</dbReference>
<dbReference type="PANTHER" id="PTHR30344:SF1">
    <property type="entry name" value="6-PHOSPHOGLUCONOLACTONASE"/>
    <property type="match status" value="1"/>
</dbReference>
<proteinExistence type="inferred from homology"/>
<dbReference type="SUPFAM" id="SSF51004">
    <property type="entry name" value="C-terminal (heme d1) domain of cytochrome cd1-nitrite reductase"/>
    <property type="match status" value="1"/>
</dbReference>
<dbReference type="InterPro" id="IPR019405">
    <property type="entry name" value="Lactonase_7-beta_prop"/>
</dbReference>
<keyword evidence="2" id="KW-0119">Carbohydrate metabolism</keyword>
<evidence type="ECO:0000313" key="5">
    <source>
        <dbReference type="Proteomes" id="UP001597601"/>
    </source>
</evidence>
<organism evidence="4 5">
    <name type="scientific">Mucilaginibacter antarcticus</name>
    <dbReference type="NCBI Taxonomy" id="1855725"/>
    <lineage>
        <taxon>Bacteria</taxon>
        <taxon>Pseudomonadati</taxon>
        <taxon>Bacteroidota</taxon>
        <taxon>Sphingobacteriia</taxon>
        <taxon>Sphingobacteriales</taxon>
        <taxon>Sphingobacteriaceae</taxon>
        <taxon>Mucilaginibacter</taxon>
    </lineage>
</organism>
<name>A0ABW5XKA2_9SPHI</name>
<dbReference type="PANTHER" id="PTHR30344">
    <property type="entry name" value="6-PHOSPHOGLUCONOLACTONASE-RELATED"/>
    <property type="match status" value="1"/>
</dbReference>
<feature type="signal peptide" evidence="3">
    <location>
        <begin position="1"/>
        <end position="20"/>
    </location>
</feature>
<evidence type="ECO:0000313" key="4">
    <source>
        <dbReference type="EMBL" id="MFD2863541.1"/>
    </source>
</evidence>
<dbReference type="Proteomes" id="UP001597601">
    <property type="component" value="Unassembled WGS sequence"/>
</dbReference>
<keyword evidence="3" id="KW-0732">Signal</keyword>
<dbReference type="EMBL" id="JBHUON010000002">
    <property type="protein sequence ID" value="MFD2863541.1"/>
    <property type="molecule type" value="Genomic_DNA"/>
</dbReference>
<comment type="similarity">
    <text evidence="1">Belongs to the cycloisomerase 2 family.</text>
</comment>
<gene>
    <name evidence="4" type="ORF">ACFSYC_02470</name>
</gene>
<reference evidence="5" key="1">
    <citation type="journal article" date="2019" name="Int. J. Syst. Evol. Microbiol.">
        <title>The Global Catalogue of Microorganisms (GCM) 10K type strain sequencing project: providing services to taxonomists for standard genome sequencing and annotation.</title>
        <authorList>
            <consortium name="The Broad Institute Genomics Platform"/>
            <consortium name="The Broad Institute Genome Sequencing Center for Infectious Disease"/>
            <person name="Wu L."/>
            <person name="Ma J."/>
        </authorList>
    </citation>
    <scope>NUCLEOTIDE SEQUENCE [LARGE SCALE GENOMIC DNA]</scope>
    <source>
        <strain evidence="5">KCTC 52232</strain>
    </source>
</reference>
<comment type="caution">
    <text evidence="4">The sequence shown here is derived from an EMBL/GenBank/DDBJ whole genome shotgun (WGS) entry which is preliminary data.</text>
</comment>
<keyword evidence="2" id="KW-0313">Glucose metabolism</keyword>
<sequence length="377" mass="41092">MKRFLLLVALLSPLFTIAQKKDQGPKILNLVAGTFTGDSPTASKGIYVYRFYPYRAQHAYSNEVETKNPAFIAITKDEKFIYAVNENGEGNSAVTAFAFDKTSGKMEQINSQPSSGSPCYITVDKARKNVIIANYGGGSLQVFPVNKDGSLGASTQTIKSEGMGPNHGRQEAPHIHSAVLSPDEKYLMVADLGTDKINIYNYKASKIPALTPAATPFVSTKPGSGPRHSEFSKNGKFMYNVQELTATITTYAYNNGNLAEVETVKMMPDNFNGVNGAADIHISPDGLFLYATNRGTANEIVAYAIDQQTGRLTFVDRYLTGPVPRNFVIDPTGQYLLVGTTKVIHVYTRNITTGKLKLNGDPIKIESAVCLKMFVLE</sequence>
<accession>A0ABW5XKA2</accession>
<evidence type="ECO:0000256" key="1">
    <source>
        <dbReference type="ARBA" id="ARBA00005564"/>
    </source>
</evidence>